<keyword evidence="3" id="KW-1185">Reference proteome</keyword>
<keyword evidence="1" id="KW-0472">Membrane</keyword>
<sequence length="85" mass="9214">MSETIYLLTICLALGTILLVFGMRYFSVIQQAKARLASDDAHRQIAAKAVATQAETATTLSSINATLSDVKTRLSAIEKVLKEVE</sequence>
<dbReference type="OrthoDB" id="8759306at2"/>
<dbReference type="Proteomes" id="UP000030302">
    <property type="component" value="Chromosome"/>
</dbReference>
<protein>
    <submittedName>
        <fullName evidence="2">Uncharacterized protein</fullName>
    </submittedName>
</protein>
<dbReference type="STRING" id="279058.LT85_1904"/>
<accession>A0A0A1FDX8</accession>
<proteinExistence type="predicted"/>
<evidence type="ECO:0000256" key="1">
    <source>
        <dbReference type="SAM" id="Phobius"/>
    </source>
</evidence>
<gene>
    <name evidence="2" type="ORF">LT85_1904</name>
</gene>
<feature type="transmembrane region" description="Helical" evidence="1">
    <location>
        <begin position="6"/>
        <end position="26"/>
    </location>
</feature>
<dbReference type="AlphaFoldDB" id="A0A0A1FDX8"/>
<name>A0A0A1FDX8_9BURK</name>
<keyword evidence="1" id="KW-1133">Transmembrane helix</keyword>
<dbReference type="EMBL" id="CP009962">
    <property type="protein sequence ID" value="AIY41062.1"/>
    <property type="molecule type" value="Genomic_DNA"/>
</dbReference>
<dbReference type="KEGG" id="care:LT85_1904"/>
<evidence type="ECO:0000313" key="3">
    <source>
        <dbReference type="Proteomes" id="UP000030302"/>
    </source>
</evidence>
<dbReference type="RefSeq" id="WP_038487873.1">
    <property type="nucleotide sequence ID" value="NZ_CP009962.1"/>
</dbReference>
<keyword evidence="1" id="KW-0812">Transmembrane</keyword>
<evidence type="ECO:0000313" key="2">
    <source>
        <dbReference type="EMBL" id="AIY41062.1"/>
    </source>
</evidence>
<reference evidence="3" key="1">
    <citation type="journal article" date="2014" name="Soil Biol. Biochem.">
        <title>Structure and function of bacterial communities in ageing soils: Insights from the Mendocino ecological staircase.</title>
        <authorList>
            <person name="Uroz S."/>
            <person name="Tech J.J."/>
            <person name="Sawaya N.A."/>
            <person name="Frey-Klett P."/>
            <person name="Leveau J.H.J."/>
        </authorList>
    </citation>
    <scope>NUCLEOTIDE SEQUENCE [LARGE SCALE GENOMIC DNA]</scope>
    <source>
        <strain evidence="3">Cal35</strain>
    </source>
</reference>
<organism evidence="2 3">
    <name type="scientific">Collimonas arenae</name>
    <dbReference type="NCBI Taxonomy" id="279058"/>
    <lineage>
        <taxon>Bacteria</taxon>
        <taxon>Pseudomonadati</taxon>
        <taxon>Pseudomonadota</taxon>
        <taxon>Betaproteobacteria</taxon>
        <taxon>Burkholderiales</taxon>
        <taxon>Oxalobacteraceae</taxon>
        <taxon>Collimonas</taxon>
    </lineage>
</organism>
<dbReference type="HOGENOM" id="CLU_180677_0_0_4"/>